<gene>
    <name evidence="1" type="primary">glgX</name>
    <name evidence="1" type="ORF">JHL16_11650</name>
</gene>
<accession>A0ACC5R2X0</accession>
<sequence length="1226" mass="135889">MPPPSSPDELGVTLQEDGAHIAVFSRHASRIDVCLFDDKDRVTQRFTLDRQGDVFSSFLPGIGVGQRYGLRADGPFAPEQGHRFDPSKLLVDPYARRLDRPFAHRPELIARDVETAAFVPKAIIERPGMAMRPRKPRQPGIIYEIAVKAFTMRHPAVPEALRGTVAALAHPAVLEHLTDLGVDTVELMPLAAWIDERHLPPLGLHNGWGYNPVTFMAPDPRLAPGGFAEIRDTVRALHDAGMQVVLDVVYNHTGESDAEGTTLSLRGLDVASYYRHDGGFHLINDTGCGNTLAAESDPALRLVLDAMRVWASETGLDGFRFDLAPILGRGADGFSGDAPFFDAVDRDPLLKDLLLIAEPWDIGPGGYQLGRFPKRWLEWNDRYRDDLRRFWRGDRGMVGTLATRLAGSSDIFDAPRGVSFIAAHDGFTLRDLVSYAGKHNEANGENNRDGTDGNFSWNNGAEGETQDTEILASRGLDQRALLASLLLSRGTVMLTAGDEFGRSQSGNNNAYAQDNELTWLDWEKADHELLDYVRMLAKFRQSRGAFADDGFLIGKARDATGLPDVVWLNAVGATLREEEWNDPERRLLGAAFYDYATSARFCVWFNAGWSAVTVTLPQNREDGSWRPADGHEVPARSVALFVEEMKVKRSAAPTDQIVNVLAEEAGIQPVWWTVDGERHDVSIATKRTLLKAMGLGTETGGDVAEGLRRLRALAKPTLEERKCFLSSALTQGRKIFGLAAHLYALRGAQPTALGNFTTLGEFGDAARRAGASFAGINPLHHLFPTDRDRASPYQPSDRRFIDPIYIDAQAGASLATLRHVDYEAAWREIKRALLVEFDTFDETDASFQRFCAENGEALHLHAVFETIADRQGGVDRQKWPAELREARSPQVQAFADAQRKDVLFRKWLQWRADQQFGEAAAHGAVYGDLALGTAFDGGEIWADPETFAFGVSLGAPPDPFSALGQVWNLAPFNPHVLVERELAPYREILRANMRHCGMLRIDHVLGLQRQFWVPQGAEGKDGAYVSFPVDQLMALVAEESLAHRCMVVGEDLGTVPDGLRDRLTRGSFLSYKVLWFERDGAVFRAPEAYPYLSLACLGSHDLPTFAGWASGAHLDLDHRLKRNPNEAKQRRDYEIERAELQTAFDAAGLARGDPILAAHEFLDRTGSGIAFVQVDDLLGETEPLNVPGTDREYPNWRRRSARPIYEGLSDARAQAILKIMRKQRSE</sequence>
<name>A0ACC5R2X0_9HYPH</name>
<protein>
    <submittedName>
        <fullName evidence="1">Glycogen debranching protein GlgX</fullName>
    </submittedName>
</protein>
<evidence type="ECO:0000313" key="1">
    <source>
        <dbReference type="EMBL" id="MBK1867001.1"/>
    </source>
</evidence>
<comment type="caution">
    <text evidence="1">The sequence shown here is derived from an EMBL/GenBank/DDBJ whole genome shotgun (WGS) entry which is preliminary data.</text>
</comment>
<reference evidence="1" key="1">
    <citation type="submission" date="2021-01" db="EMBL/GenBank/DDBJ databases">
        <authorList>
            <person name="Sun Q."/>
        </authorList>
    </citation>
    <scope>NUCLEOTIDE SEQUENCE</scope>
    <source>
        <strain evidence="1">YIM B02566</strain>
    </source>
</reference>
<proteinExistence type="predicted"/>
<organism evidence="1 2">
    <name type="scientific">Taklimakanibacter albus</name>
    <dbReference type="NCBI Taxonomy" id="2800327"/>
    <lineage>
        <taxon>Bacteria</taxon>
        <taxon>Pseudomonadati</taxon>
        <taxon>Pseudomonadota</taxon>
        <taxon>Alphaproteobacteria</taxon>
        <taxon>Hyphomicrobiales</taxon>
        <taxon>Aestuariivirgaceae</taxon>
        <taxon>Taklimakanibacter</taxon>
    </lineage>
</organism>
<dbReference type="EMBL" id="JAENHL010000007">
    <property type="protein sequence ID" value="MBK1867001.1"/>
    <property type="molecule type" value="Genomic_DNA"/>
</dbReference>
<evidence type="ECO:0000313" key="2">
    <source>
        <dbReference type="Proteomes" id="UP000616151"/>
    </source>
</evidence>
<dbReference type="Proteomes" id="UP000616151">
    <property type="component" value="Unassembled WGS sequence"/>
</dbReference>
<keyword evidence="2" id="KW-1185">Reference proteome</keyword>